<evidence type="ECO:0000256" key="4">
    <source>
        <dbReference type="SAM" id="MobiDB-lite"/>
    </source>
</evidence>
<accession>A0A060XQ05</accession>
<keyword evidence="1" id="KW-0805">Transcription regulation</keyword>
<feature type="region of interest" description="Disordered" evidence="4">
    <location>
        <begin position="268"/>
        <end position="298"/>
    </location>
</feature>
<dbReference type="Pfam" id="PF06546">
    <property type="entry name" value="Vert_HS_TF"/>
    <property type="match status" value="1"/>
</dbReference>
<dbReference type="GO" id="GO:0003677">
    <property type="term" value="F:DNA binding"/>
    <property type="evidence" value="ECO:0007669"/>
    <property type="project" value="InterPro"/>
</dbReference>
<dbReference type="Proteomes" id="UP000193380">
    <property type="component" value="Unassembled WGS sequence"/>
</dbReference>
<keyword evidence="2" id="KW-0346">Stress response</keyword>
<protein>
    <recommendedName>
        <fullName evidence="5">Vertebrate heat shock transcription factor C-terminal domain-containing protein</fullName>
    </recommendedName>
</protein>
<reference evidence="6" key="1">
    <citation type="journal article" date="2014" name="Nat. Commun.">
        <title>The rainbow trout genome provides novel insights into evolution after whole-genome duplication in vertebrates.</title>
        <authorList>
            <person name="Berthelot C."/>
            <person name="Brunet F."/>
            <person name="Chalopin D."/>
            <person name="Juanchich A."/>
            <person name="Bernard M."/>
            <person name="Noel B."/>
            <person name="Bento P."/>
            <person name="Da Silva C."/>
            <person name="Labadie K."/>
            <person name="Alberti A."/>
            <person name="Aury J.M."/>
            <person name="Louis A."/>
            <person name="Dehais P."/>
            <person name="Bardou P."/>
            <person name="Montfort J."/>
            <person name="Klopp C."/>
            <person name="Cabau C."/>
            <person name="Gaspin C."/>
            <person name="Thorgaard G.H."/>
            <person name="Boussaha M."/>
            <person name="Quillet E."/>
            <person name="Guyomard R."/>
            <person name="Galiana D."/>
            <person name="Bobe J."/>
            <person name="Volff J.N."/>
            <person name="Genet C."/>
            <person name="Wincker P."/>
            <person name="Jaillon O."/>
            <person name="Roest Crollius H."/>
            <person name="Guiguen Y."/>
        </authorList>
    </citation>
    <scope>NUCLEOTIDE SEQUENCE [LARGE SCALE GENOMIC DNA]</scope>
</reference>
<dbReference type="AlphaFoldDB" id="A0A060XQ05"/>
<dbReference type="InterPro" id="IPR010542">
    <property type="entry name" value="Vert_HSTF_C"/>
</dbReference>
<evidence type="ECO:0000256" key="1">
    <source>
        <dbReference type="ARBA" id="ARBA00023015"/>
    </source>
</evidence>
<feature type="domain" description="Vertebrate heat shock transcription factor C-terminal" evidence="5">
    <location>
        <begin position="40"/>
        <end position="293"/>
    </location>
</feature>
<gene>
    <name evidence="6" type="ORF">GSONMT00017133001</name>
</gene>
<name>A0A060XQ05_ONCMY</name>
<evidence type="ECO:0000256" key="2">
    <source>
        <dbReference type="ARBA" id="ARBA00023016"/>
    </source>
</evidence>
<sequence length="298" mass="31841">MLNDSSSAHSLPKFSRQYSLEHLQASLQGSPAISASGAPFTNTGLFTAEPSLNNGPIISDVTDLAQASPVEVTNEWIEESTSPLVHIKEEPSSPVLEEVCPAEAVIGGAGVQVDTPLSPITFINSILQESNEPNASPAPTTPTEQKCLSLACLDKSELSDHLDSIDNGLENLQTILNAQSINFESSPLFEFFSSSLPGSEFDLESLDCIQDLLSSDSPKGAERSDNCTAGKQLVQYTSQPMLLTDPLTNENGGADLPTLLELEGDSYFTQDQDPEEDPTISLLTTDYHTAAPDKPELS</sequence>
<dbReference type="STRING" id="8022.A0A060XQ05"/>
<dbReference type="EMBL" id="FR905797">
    <property type="protein sequence ID" value="CDQ81606.1"/>
    <property type="molecule type" value="Genomic_DNA"/>
</dbReference>
<keyword evidence="3" id="KW-0804">Transcription</keyword>
<organism evidence="6 7">
    <name type="scientific">Oncorhynchus mykiss</name>
    <name type="common">Rainbow trout</name>
    <name type="synonym">Salmo gairdneri</name>
    <dbReference type="NCBI Taxonomy" id="8022"/>
    <lineage>
        <taxon>Eukaryota</taxon>
        <taxon>Metazoa</taxon>
        <taxon>Chordata</taxon>
        <taxon>Craniata</taxon>
        <taxon>Vertebrata</taxon>
        <taxon>Euteleostomi</taxon>
        <taxon>Actinopterygii</taxon>
        <taxon>Neopterygii</taxon>
        <taxon>Teleostei</taxon>
        <taxon>Protacanthopterygii</taxon>
        <taxon>Salmoniformes</taxon>
        <taxon>Salmonidae</taxon>
        <taxon>Salmoninae</taxon>
        <taxon>Oncorhynchus</taxon>
    </lineage>
</organism>
<dbReference type="GO" id="GO:0003700">
    <property type="term" value="F:DNA-binding transcription factor activity"/>
    <property type="evidence" value="ECO:0007669"/>
    <property type="project" value="InterPro"/>
</dbReference>
<evidence type="ECO:0000313" key="6">
    <source>
        <dbReference type="EMBL" id="CDQ81606.1"/>
    </source>
</evidence>
<proteinExistence type="predicted"/>
<reference evidence="6" key="2">
    <citation type="submission" date="2014-03" db="EMBL/GenBank/DDBJ databases">
        <authorList>
            <person name="Genoscope - CEA"/>
        </authorList>
    </citation>
    <scope>NUCLEOTIDE SEQUENCE</scope>
</reference>
<evidence type="ECO:0000256" key="3">
    <source>
        <dbReference type="ARBA" id="ARBA00023163"/>
    </source>
</evidence>
<evidence type="ECO:0000313" key="7">
    <source>
        <dbReference type="Proteomes" id="UP000193380"/>
    </source>
</evidence>
<evidence type="ECO:0000259" key="5">
    <source>
        <dbReference type="Pfam" id="PF06546"/>
    </source>
</evidence>
<dbReference type="PaxDb" id="8022-A0A060XQ05"/>